<dbReference type="OrthoDB" id="5429442at2759"/>
<dbReference type="AlphaFoldDB" id="A0A100I926"/>
<organism evidence="1 2">
    <name type="scientific">Aspergillus niger</name>
    <dbReference type="NCBI Taxonomy" id="5061"/>
    <lineage>
        <taxon>Eukaryota</taxon>
        <taxon>Fungi</taxon>
        <taxon>Dikarya</taxon>
        <taxon>Ascomycota</taxon>
        <taxon>Pezizomycotina</taxon>
        <taxon>Eurotiomycetes</taxon>
        <taxon>Eurotiomycetidae</taxon>
        <taxon>Eurotiales</taxon>
        <taxon>Aspergillaceae</taxon>
        <taxon>Aspergillus</taxon>
        <taxon>Aspergillus subgen. Circumdati</taxon>
    </lineage>
</organism>
<reference evidence="2" key="1">
    <citation type="journal article" date="2016" name="Genome Announc.">
        <title>Draft genome sequence of Aspergillus niger strain An76.</title>
        <authorList>
            <person name="Gong W."/>
            <person name="Cheng Z."/>
            <person name="Zhang H."/>
            <person name="Liu L."/>
            <person name="Gao P."/>
            <person name="Wang L."/>
        </authorList>
    </citation>
    <scope>NUCLEOTIDE SEQUENCE [LARGE SCALE GENOMIC DNA]</scope>
    <source>
        <strain evidence="2">An76</strain>
    </source>
</reference>
<protein>
    <submittedName>
        <fullName evidence="1">Uncharacterized protein</fullName>
    </submittedName>
</protein>
<gene>
    <name evidence="1" type="ORF">ABL_01930</name>
</gene>
<dbReference type="EMBL" id="BCMY01000002">
    <property type="protein sequence ID" value="GAQ36927.1"/>
    <property type="molecule type" value="Genomic_DNA"/>
</dbReference>
<dbReference type="Proteomes" id="UP000068243">
    <property type="component" value="Unassembled WGS sequence"/>
</dbReference>
<dbReference type="VEuPathDB" id="FungiDB:An02g10610"/>
<dbReference type="VEuPathDB" id="FungiDB:ATCC64974_54180"/>
<sequence>MSETEVSKRLQSSLSTDKGRFNEITVLSQKAINDGMSKLLESYPELAKVEASMEGIGTLNATLQSSQLSLDVTGQQNAVSMYYCTLGSGTIHFGIGNKDVEISNWTIAWTCTLDKEVVDPSSDEFKEVQTQILQPGDYSISSLFFAFTNDHIIFFDREHSTFNGVDLTEDEKSYLGLILGHWYVGEDSKWLDRKKRTLAYALHTDKPQTVNEEAPSFPPTSLKLQTYPYIAPNETKPGQGLGSVGENNMLLYLQMTDNKPFPDVRILEYSGNYVSKGMNGTFIIDRNIIWDSYLFRTTAPKLLHMFNVYTYAWVASASNTNLFGEQWSIGLGDPSHSSDASFYAWKQGDTDALTWKWAPSNEEQGYQHTYKSDAGWNKLNIDCTTSNILSTVPGTGNIKASGTTDVTIVCQAVATTYPMVAEYDYTIHVQITWQTNITVATSDGGLKFSLNLPSDLTEAFKVTADPLKWHGETGGFDKLDEVKTIYQNFQDQLVKQFQNISFGDAEKSLESDLNTSARFVIPGKGSLAYKDPIFNNNGDMMIEADYVI</sequence>
<name>A0A100I926_ASPNG</name>
<comment type="caution">
    <text evidence="1">The sequence shown here is derived from an EMBL/GenBank/DDBJ whole genome shotgun (WGS) entry which is preliminary data.</text>
</comment>
<evidence type="ECO:0000313" key="1">
    <source>
        <dbReference type="EMBL" id="GAQ36927.1"/>
    </source>
</evidence>
<accession>A0A100I926</accession>
<dbReference type="OMA" id="EYDYTIH"/>
<dbReference type="VEuPathDB" id="FungiDB:M747DRAFT_321569"/>
<evidence type="ECO:0000313" key="2">
    <source>
        <dbReference type="Proteomes" id="UP000068243"/>
    </source>
</evidence>
<dbReference type="VEuPathDB" id="FungiDB:ASPNIDRAFT2_1152176"/>
<proteinExistence type="predicted"/>